<dbReference type="Gene3D" id="3.40.50.300">
    <property type="entry name" value="P-loop containing nucleotide triphosphate hydrolases"/>
    <property type="match status" value="1"/>
</dbReference>
<protein>
    <recommendedName>
        <fullName evidence="2">DNA polymerase III subunit delta</fullName>
        <ecNumber evidence="1">2.7.7.7</ecNumber>
    </recommendedName>
</protein>
<dbReference type="SUPFAM" id="SSF48019">
    <property type="entry name" value="post-AAA+ oligomerization domain-like"/>
    <property type="match status" value="1"/>
</dbReference>
<keyword evidence="3 11" id="KW-0808">Transferase</keyword>
<evidence type="ECO:0000256" key="8">
    <source>
        <dbReference type="ARBA" id="ARBA00049244"/>
    </source>
</evidence>
<evidence type="ECO:0000256" key="1">
    <source>
        <dbReference type="ARBA" id="ARBA00012417"/>
    </source>
</evidence>
<dbReference type="GO" id="GO:0006261">
    <property type="term" value="P:DNA-templated DNA replication"/>
    <property type="evidence" value="ECO:0007669"/>
    <property type="project" value="TreeGrafter"/>
</dbReference>
<dbReference type="GO" id="GO:0003887">
    <property type="term" value="F:DNA-directed DNA polymerase activity"/>
    <property type="evidence" value="ECO:0007669"/>
    <property type="project" value="UniProtKB-KW"/>
</dbReference>
<comment type="catalytic activity">
    <reaction evidence="8">
        <text>DNA(n) + a 2'-deoxyribonucleoside 5'-triphosphate = DNA(n+1) + diphosphate</text>
        <dbReference type="Rhea" id="RHEA:22508"/>
        <dbReference type="Rhea" id="RHEA-COMP:17339"/>
        <dbReference type="Rhea" id="RHEA-COMP:17340"/>
        <dbReference type="ChEBI" id="CHEBI:33019"/>
        <dbReference type="ChEBI" id="CHEBI:61560"/>
        <dbReference type="ChEBI" id="CHEBI:173112"/>
        <dbReference type="EC" id="2.7.7.7"/>
    </reaction>
</comment>
<sequence length="350" mass="39643">MTLTRENDIAAHIKKEPLCGIYYIYGEEAYLKALCVRRLISRAVTKGQETFNFHRFSGKGLSLDELEQAASTLPFLSEKNCVLIEDLELEKMVKTDFDRLKAILSELPPDTVLIISMMNVEGSPKKSAKHKALIELAGKVGCVCSFEKRRTADLVRFVREKATARGCELSSQNASLLISRVGEDMTTLSTEMRKLTAYQKSGEITRQVIEKLTAKQLEASVFDLSRAIVAGDVVKAVEVLRELQDQREEPVSVCGALSMAFVDLYRAKVAAVSRKEQKDILEHFDYKGRDFRVRNAVRDSSRFTKTTLFEILEVLSRTDEKLKSAKGDRNIMLEQAVMEIFLCRQRERKV</sequence>
<dbReference type="Pfam" id="PF06144">
    <property type="entry name" value="DNA_pol3_delta"/>
    <property type="match status" value="1"/>
</dbReference>
<gene>
    <name evidence="11" type="primary">holA</name>
    <name evidence="11" type="ORF">H8709_08100</name>
</gene>
<evidence type="ECO:0000313" key="11">
    <source>
        <dbReference type="EMBL" id="MBC8570788.1"/>
    </source>
</evidence>
<dbReference type="Proteomes" id="UP000660861">
    <property type="component" value="Unassembled WGS sequence"/>
</dbReference>
<feature type="domain" description="DNA polymerase III delta subunit-like C-terminal" evidence="10">
    <location>
        <begin position="218"/>
        <end position="339"/>
    </location>
</feature>
<name>A0A926ECZ2_9FIRM</name>
<evidence type="ECO:0000256" key="2">
    <source>
        <dbReference type="ARBA" id="ARBA00017703"/>
    </source>
</evidence>
<organism evidence="11 12">
    <name type="scientific">Zongyangia hominis</name>
    <dbReference type="NCBI Taxonomy" id="2763677"/>
    <lineage>
        <taxon>Bacteria</taxon>
        <taxon>Bacillati</taxon>
        <taxon>Bacillota</taxon>
        <taxon>Clostridia</taxon>
        <taxon>Eubacteriales</taxon>
        <taxon>Oscillospiraceae</taxon>
        <taxon>Zongyangia</taxon>
    </lineage>
</organism>
<dbReference type="PANTHER" id="PTHR34388:SF1">
    <property type="entry name" value="DNA POLYMERASE III SUBUNIT DELTA"/>
    <property type="match status" value="1"/>
</dbReference>
<proteinExistence type="inferred from homology"/>
<comment type="caution">
    <text evidence="11">The sequence shown here is derived from an EMBL/GenBank/DDBJ whole genome shotgun (WGS) entry which is preliminary data.</text>
</comment>
<dbReference type="Pfam" id="PF21694">
    <property type="entry name" value="DNA_pol3_delta_C"/>
    <property type="match status" value="1"/>
</dbReference>
<keyword evidence="4 11" id="KW-0548">Nucleotidyltransferase</keyword>
<dbReference type="EMBL" id="JACRTC010000005">
    <property type="protein sequence ID" value="MBC8570788.1"/>
    <property type="molecule type" value="Genomic_DNA"/>
</dbReference>
<evidence type="ECO:0000256" key="7">
    <source>
        <dbReference type="ARBA" id="ARBA00034754"/>
    </source>
</evidence>
<dbReference type="NCBIfam" id="TIGR01128">
    <property type="entry name" value="holA"/>
    <property type="match status" value="1"/>
</dbReference>
<dbReference type="AlphaFoldDB" id="A0A926ECZ2"/>
<dbReference type="Gene3D" id="1.10.8.60">
    <property type="match status" value="1"/>
</dbReference>
<dbReference type="RefSeq" id="WP_262397882.1">
    <property type="nucleotide sequence ID" value="NZ_JACRTC010000005.1"/>
</dbReference>
<dbReference type="InterPro" id="IPR008921">
    <property type="entry name" value="DNA_pol3_clamp-load_cplx_C"/>
</dbReference>
<evidence type="ECO:0000259" key="9">
    <source>
        <dbReference type="Pfam" id="PF06144"/>
    </source>
</evidence>
<evidence type="ECO:0000256" key="5">
    <source>
        <dbReference type="ARBA" id="ARBA00022705"/>
    </source>
</evidence>
<dbReference type="InterPro" id="IPR048466">
    <property type="entry name" value="DNA_pol3_delta-like_C"/>
</dbReference>
<dbReference type="GO" id="GO:0003677">
    <property type="term" value="F:DNA binding"/>
    <property type="evidence" value="ECO:0007669"/>
    <property type="project" value="InterPro"/>
</dbReference>
<dbReference type="PANTHER" id="PTHR34388">
    <property type="entry name" value="DNA POLYMERASE III SUBUNIT DELTA"/>
    <property type="match status" value="1"/>
</dbReference>
<accession>A0A926ECZ2</accession>
<keyword evidence="6" id="KW-0239">DNA-directed DNA polymerase</keyword>
<dbReference type="EC" id="2.7.7.7" evidence="1"/>
<dbReference type="SUPFAM" id="SSF52540">
    <property type="entry name" value="P-loop containing nucleoside triphosphate hydrolases"/>
    <property type="match status" value="1"/>
</dbReference>
<evidence type="ECO:0000256" key="4">
    <source>
        <dbReference type="ARBA" id="ARBA00022695"/>
    </source>
</evidence>
<keyword evidence="5" id="KW-0235">DNA replication</keyword>
<dbReference type="InterPro" id="IPR027417">
    <property type="entry name" value="P-loop_NTPase"/>
</dbReference>
<keyword evidence="12" id="KW-1185">Reference proteome</keyword>
<evidence type="ECO:0000256" key="6">
    <source>
        <dbReference type="ARBA" id="ARBA00022932"/>
    </source>
</evidence>
<dbReference type="InterPro" id="IPR010372">
    <property type="entry name" value="DNA_pol3_delta_N"/>
</dbReference>
<evidence type="ECO:0000313" key="12">
    <source>
        <dbReference type="Proteomes" id="UP000660861"/>
    </source>
</evidence>
<dbReference type="InterPro" id="IPR005790">
    <property type="entry name" value="DNA_polIII_delta"/>
</dbReference>
<dbReference type="Gene3D" id="1.20.272.10">
    <property type="match status" value="1"/>
</dbReference>
<dbReference type="GO" id="GO:0009360">
    <property type="term" value="C:DNA polymerase III complex"/>
    <property type="evidence" value="ECO:0007669"/>
    <property type="project" value="InterPro"/>
</dbReference>
<reference evidence="11" key="1">
    <citation type="submission" date="2020-08" db="EMBL/GenBank/DDBJ databases">
        <title>Genome public.</title>
        <authorList>
            <person name="Liu C."/>
            <person name="Sun Q."/>
        </authorList>
    </citation>
    <scope>NUCLEOTIDE SEQUENCE</scope>
    <source>
        <strain evidence="11">NSJ-54</strain>
    </source>
</reference>
<feature type="domain" description="DNA polymerase III delta N-terminal" evidence="9">
    <location>
        <begin position="22"/>
        <end position="118"/>
    </location>
</feature>
<evidence type="ECO:0000256" key="3">
    <source>
        <dbReference type="ARBA" id="ARBA00022679"/>
    </source>
</evidence>
<comment type="similarity">
    <text evidence="7">Belongs to the DNA polymerase HolA subunit family.</text>
</comment>
<evidence type="ECO:0000259" key="10">
    <source>
        <dbReference type="Pfam" id="PF21694"/>
    </source>
</evidence>